<feature type="chain" id="PRO_5008748791" evidence="1">
    <location>
        <begin position="21"/>
        <end position="68"/>
    </location>
</feature>
<organism evidence="2 3">
    <name type="scientific">Micromonospora eburnea</name>
    <dbReference type="NCBI Taxonomy" id="227316"/>
    <lineage>
        <taxon>Bacteria</taxon>
        <taxon>Bacillati</taxon>
        <taxon>Actinomycetota</taxon>
        <taxon>Actinomycetes</taxon>
        <taxon>Micromonosporales</taxon>
        <taxon>Micromonosporaceae</taxon>
        <taxon>Micromonospora</taxon>
    </lineage>
</organism>
<keyword evidence="1" id="KW-0732">Signal</keyword>
<keyword evidence="3" id="KW-1185">Reference proteome</keyword>
<gene>
    <name evidence="2" type="ORF">GA0070604_5460</name>
</gene>
<proteinExistence type="predicted"/>
<reference evidence="3" key="1">
    <citation type="submission" date="2016-06" db="EMBL/GenBank/DDBJ databases">
        <authorList>
            <person name="Varghese N."/>
            <person name="Submissions Spin"/>
        </authorList>
    </citation>
    <scope>NUCLEOTIDE SEQUENCE [LARGE SCALE GENOMIC DNA]</scope>
    <source>
        <strain evidence="3">DSM 44814</strain>
    </source>
</reference>
<evidence type="ECO:0000313" key="2">
    <source>
        <dbReference type="EMBL" id="SCL65541.1"/>
    </source>
</evidence>
<accession>A0A1C6VGW2</accession>
<dbReference type="AlphaFoldDB" id="A0A1C6VGW2"/>
<feature type="signal peptide" evidence="1">
    <location>
        <begin position="1"/>
        <end position="20"/>
    </location>
</feature>
<evidence type="ECO:0000256" key="1">
    <source>
        <dbReference type="SAM" id="SignalP"/>
    </source>
</evidence>
<name>A0A1C6VGW2_9ACTN</name>
<dbReference type="Proteomes" id="UP000199696">
    <property type="component" value="Unassembled WGS sequence"/>
</dbReference>
<protein>
    <submittedName>
        <fullName evidence="2">Uncharacterized protein</fullName>
    </submittedName>
</protein>
<sequence length="68" mass="7109">MYVSALLAMLAVADATGAVASTGGYADGVHPGRRGPGVDADGGTDQYLPVQYRTCFLSFMKSSSLSYW</sequence>
<dbReference type="EMBL" id="FMHY01000002">
    <property type="protein sequence ID" value="SCL65541.1"/>
    <property type="molecule type" value="Genomic_DNA"/>
</dbReference>
<evidence type="ECO:0000313" key="3">
    <source>
        <dbReference type="Proteomes" id="UP000199696"/>
    </source>
</evidence>